<gene>
    <name evidence="3" type="ORF">C0Z16_28130</name>
    <name evidence="2" type="ORF">LMG27174_05805</name>
</gene>
<sequence length="521" mass="59801">MVWSKDIPEGNEAVKVRWDIVPYTRGRGLDIGCGAQKPFAHFIGVDNGHHKVFGYDIRPDVQAEADDLSMFASRSMDFVFSSHLLEHIDDAEAALREWWRLIKVGGYLVLYLPHKRLYPNIGQPGSNPDHRHDFEPTDIVSYMERNGGWTLLLNEERNAGDEYSFLQVYRKEAGKLHTIEPKYEGKTCAVVRYGAFGDLMMASSIFPLLKEQGYRVTLFTMPIGEEVVRHDPNIDEIVIQDKDQVPNNQLVEFWAHLSKRYDKFINLSESIEGVWLALPGRSNHRWPHELRHKYMNRNYLEFTHELAGVSGELRQEFYPTLEEKAWARAQRDRMGKFVIMWSLAGSSVHKTWPYLDEIIARTLLEYPHAEFVLVGDQICKMLEQGWESERRVHCRSGEWNIRQSLTFTAMADLLIGPETGVMNAAANLPVKKIVTLSHSSVENLTKHWINTFSLTPKNTACYPCHQLHTGGFEFCPRDDRTGCASCQADISADQMWEVMVPVLERRNLEAHFASNYAQAAA</sequence>
<dbReference type="EMBL" id="PNXY01000026">
    <property type="protein sequence ID" value="PMS26005.1"/>
    <property type="molecule type" value="Genomic_DNA"/>
</dbReference>
<proteinExistence type="predicted"/>
<dbReference type="PANTHER" id="PTHR30160">
    <property type="entry name" value="TETRAACYLDISACCHARIDE 4'-KINASE-RELATED"/>
    <property type="match status" value="1"/>
</dbReference>
<reference evidence="2 5" key="2">
    <citation type="submission" date="2020-04" db="EMBL/GenBank/DDBJ databases">
        <authorList>
            <person name="De Canck E."/>
        </authorList>
    </citation>
    <scope>NUCLEOTIDE SEQUENCE [LARGE SCALE GENOMIC DNA]</scope>
    <source>
        <strain evidence="2 5">LMG 27174</strain>
    </source>
</reference>
<keyword evidence="4" id="KW-1185">Reference proteome</keyword>
<dbReference type="GO" id="GO:0009244">
    <property type="term" value="P:lipopolysaccharide core region biosynthetic process"/>
    <property type="evidence" value="ECO:0007669"/>
    <property type="project" value="TreeGrafter"/>
</dbReference>
<dbReference type="GO" id="GO:0008713">
    <property type="term" value="F:ADP-heptose-lipopolysaccharide heptosyltransferase activity"/>
    <property type="evidence" value="ECO:0007669"/>
    <property type="project" value="TreeGrafter"/>
</dbReference>
<dbReference type="Pfam" id="PF08241">
    <property type="entry name" value="Methyltransf_11"/>
    <property type="match status" value="1"/>
</dbReference>
<dbReference type="InterPro" id="IPR013216">
    <property type="entry name" value="Methyltransf_11"/>
</dbReference>
<dbReference type="OrthoDB" id="8564939at2"/>
<accession>A0A2N7W9C9</accession>
<dbReference type="Gene3D" id="3.40.50.150">
    <property type="entry name" value="Vaccinia Virus protein VP39"/>
    <property type="match status" value="1"/>
</dbReference>
<evidence type="ECO:0000259" key="1">
    <source>
        <dbReference type="Pfam" id="PF08241"/>
    </source>
</evidence>
<feature type="domain" description="Methyltransferase type 11" evidence="1">
    <location>
        <begin position="29"/>
        <end position="110"/>
    </location>
</feature>
<dbReference type="AlphaFoldDB" id="A0A2N7W9C9"/>
<dbReference type="InterPro" id="IPR029063">
    <property type="entry name" value="SAM-dependent_MTases_sf"/>
</dbReference>
<dbReference type="Gene3D" id="3.40.50.2000">
    <property type="entry name" value="Glycogen Phosphorylase B"/>
    <property type="match status" value="2"/>
</dbReference>
<evidence type="ECO:0000313" key="2">
    <source>
        <dbReference type="EMBL" id="CAB3731097.1"/>
    </source>
</evidence>
<reference evidence="3 4" key="1">
    <citation type="submission" date="2018-01" db="EMBL/GenBank/DDBJ databases">
        <title>Whole genome analyses suggest that Burkholderia sensu lato contains two further novel genera in the rhizoxinica-symbiotica group Mycetohabitans gen. nov., and Trinickia gen. nov.: implications for the evolution of diazotrophy and nodulation in the Burkholderiaceae.</title>
        <authorList>
            <person name="Estrada-de los Santos P."/>
            <person name="Palmer M."/>
            <person name="Chavez-Ramirez B."/>
            <person name="Beukes C."/>
            <person name="Steenkamp E.T."/>
            <person name="Hirsch A.M."/>
            <person name="Manyaka P."/>
            <person name="Maluk M."/>
            <person name="Lafos M."/>
            <person name="Crook M."/>
            <person name="Gross E."/>
            <person name="Simon M.F."/>
            <person name="Bueno dos Reis Junior F."/>
            <person name="Poole P.S."/>
            <person name="Venter S.N."/>
            <person name="James E.K."/>
        </authorList>
    </citation>
    <scope>NUCLEOTIDE SEQUENCE [LARGE SCALE GENOMIC DNA]</scope>
    <source>
        <strain evidence="3 4">WSM 3937</strain>
    </source>
</reference>
<dbReference type="EMBL" id="CADIJZ010000027">
    <property type="protein sequence ID" value="CAB3731097.1"/>
    <property type="molecule type" value="Genomic_DNA"/>
</dbReference>
<evidence type="ECO:0000313" key="4">
    <source>
        <dbReference type="Proteomes" id="UP000235659"/>
    </source>
</evidence>
<dbReference type="Proteomes" id="UP000494205">
    <property type="component" value="Unassembled WGS sequence"/>
</dbReference>
<protein>
    <recommendedName>
        <fullName evidence="1">Methyltransferase type 11 domain-containing protein</fullName>
    </recommendedName>
</protein>
<evidence type="ECO:0000313" key="5">
    <source>
        <dbReference type="Proteomes" id="UP000494205"/>
    </source>
</evidence>
<organism evidence="2 5">
    <name type="scientific">Paraburkholderia rhynchosiae</name>
    <dbReference type="NCBI Taxonomy" id="487049"/>
    <lineage>
        <taxon>Bacteria</taxon>
        <taxon>Pseudomonadati</taxon>
        <taxon>Pseudomonadota</taxon>
        <taxon>Betaproteobacteria</taxon>
        <taxon>Burkholderiales</taxon>
        <taxon>Burkholderiaceae</taxon>
        <taxon>Paraburkholderia</taxon>
    </lineage>
</organism>
<dbReference type="RefSeq" id="WP_102635331.1">
    <property type="nucleotide sequence ID" value="NZ_CADIJZ010000027.1"/>
</dbReference>
<dbReference type="GO" id="GO:0008757">
    <property type="term" value="F:S-adenosylmethionine-dependent methyltransferase activity"/>
    <property type="evidence" value="ECO:0007669"/>
    <property type="project" value="InterPro"/>
</dbReference>
<name>A0A2N7W9C9_9BURK</name>
<dbReference type="Proteomes" id="UP000235659">
    <property type="component" value="Unassembled WGS sequence"/>
</dbReference>
<dbReference type="SUPFAM" id="SSF53335">
    <property type="entry name" value="S-adenosyl-L-methionine-dependent methyltransferases"/>
    <property type="match status" value="1"/>
</dbReference>
<evidence type="ECO:0000313" key="3">
    <source>
        <dbReference type="EMBL" id="PMS26005.1"/>
    </source>
</evidence>
<dbReference type="CDD" id="cd02440">
    <property type="entry name" value="AdoMet_MTases"/>
    <property type="match status" value="1"/>
</dbReference>
<dbReference type="InterPro" id="IPR051199">
    <property type="entry name" value="LPS_LOS_Heptosyltrfase"/>
</dbReference>
<dbReference type="GO" id="GO:0005829">
    <property type="term" value="C:cytosol"/>
    <property type="evidence" value="ECO:0007669"/>
    <property type="project" value="TreeGrafter"/>
</dbReference>
<dbReference type="SUPFAM" id="SSF53756">
    <property type="entry name" value="UDP-Glycosyltransferase/glycogen phosphorylase"/>
    <property type="match status" value="1"/>
</dbReference>